<comment type="caution">
    <text evidence="2">The sequence shown here is derived from an EMBL/GenBank/DDBJ whole genome shotgun (WGS) entry which is preliminary data.</text>
</comment>
<feature type="compositionally biased region" description="Gly residues" evidence="1">
    <location>
        <begin position="51"/>
        <end position="66"/>
    </location>
</feature>
<proteinExistence type="predicted"/>
<feature type="compositionally biased region" description="Low complexity" evidence="1">
    <location>
        <begin position="140"/>
        <end position="149"/>
    </location>
</feature>
<evidence type="ECO:0000313" key="2">
    <source>
        <dbReference type="EMBL" id="RCJ21840.1"/>
    </source>
</evidence>
<feature type="compositionally biased region" description="Gly residues" evidence="1">
    <location>
        <begin position="98"/>
        <end position="111"/>
    </location>
</feature>
<feature type="compositionally biased region" description="Gly residues" evidence="1">
    <location>
        <begin position="119"/>
        <end position="139"/>
    </location>
</feature>
<reference evidence="2" key="1">
    <citation type="submission" date="2016-04" db="EMBL/GenBank/DDBJ databases">
        <authorList>
            <person name="Tabuchi Yagui T.R."/>
        </authorList>
    </citation>
    <scope>NUCLEOTIDE SEQUENCE [LARGE SCALE GENOMIC DNA]</scope>
    <source>
        <strain evidence="2">NIES-26</strain>
    </source>
</reference>
<keyword evidence="3" id="KW-1185">Reference proteome</keyword>
<protein>
    <submittedName>
        <fullName evidence="2">Uncharacterized protein</fullName>
    </submittedName>
</protein>
<feature type="compositionally biased region" description="Gly residues" evidence="1">
    <location>
        <begin position="150"/>
        <end position="164"/>
    </location>
</feature>
<accession>A0A367QDP0</accession>
<dbReference type="AlphaFoldDB" id="A0A367QDP0"/>
<sequence length="164" mass="16237">MADSTKGGNSKVPSKEVLIKQLERSPFAELFNIPNVDKEEVLEAFGKAFSDGGGKNPFPTGSGGTDGLPYNGNPFAGENFWDIFAGGKDPTKGPGDPLTGGGGGNPFGGSGNPFEGGDNPFGGGSNPFGGGSNPFGGSGNPFESGDNPFAGGGNPFGGSGNPFA</sequence>
<dbReference type="EMBL" id="LXQD01000328">
    <property type="protein sequence ID" value="RCJ21840.1"/>
    <property type="molecule type" value="Genomic_DNA"/>
</dbReference>
<evidence type="ECO:0000256" key="1">
    <source>
        <dbReference type="SAM" id="MobiDB-lite"/>
    </source>
</evidence>
<dbReference type="Proteomes" id="UP000252107">
    <property type="component" value="Unassembled WGS sequence"/>
</dbReference>
<organism evidence="2 3">
    <name type="scientific">Nostoc minutum NIES-26</name>
    <dbReference type="NCBI Taxonomy" id="1844469"/>
    <lineage>
        <taxon>Bacteria</taxon>
        <taxon>Bacillati</taxon>
        <taxon>Cyanobacteriota</taxon>
        <taxon>Cyanophyceae</taxon>
        <taxon>Nostocales</taxon>
        <taxon>Nostocaceae</taxon>
        <taxon>Nostoc</taxon>
    </lineage>
</organism>
<feature type="compositionally biased region" description="Low complexity" evidence="1">
    <location>
        <begin position="86"/>
        <end position="97"/>
    </location>
</feature>
<evidence type="ECO:0000313" key="3">
    <source>
        <dbReference type="Proteomes" id="UP000252107"/>
    </source>
</evidence>
<name>A0A367QDP0_9NOSO</name>
<feature type="region of interest" description="Disordered" evidence="1">
    <location>
        <begin position="50"/>
        <end position="164"/>
    </location>
</feature>
<gene>
    <name evidence="2" type="ORF">A6770_04180</name>
</gene>